<evidence type="ECO:0000313" key="2">
    <source>
        <dbReference type="Proteomes" id="UP000814128"/>
    </source>
</evidence>
<reference evidence="1" key="1">
    <citation type="submission" date="2021-02" db="EMBL/GenBank/DDBJ databases">
        <authorList>
            <consortium name="DOE Joint Genome Institute"/>
            <person name="Ahrendt S."/>
            <person name="Looney B.P."/>
            <person name="Miyauchi S."/>
            <person name="Morin E."/>
            <person name="Drula E."/>
            <person name="Courty P.E."/>
            <person name="Chicoki N."/>
            <person name="Fauchery L."/>
            <person name="Kohler A."/>
            <person name="Kuo A."/>
            <person name="Labutti K."/>
            <person name="Pangilinan J."/>
            <person name="Lipzen A."/>
            <person name="Riley R."/>
            <person name="Andreopoulos W."/>
            <person name="He G."/>
            <person name="Johnson J."/>
            <person name="Barry K.W."/>
            <person name="Grigoriev I.V."/>
            <person name="Nagy L."/>
            <person name="Hibbett D."/>
            <person name="Henrissat B."/>
            <person name="Matheny P.B."/>
            <person name="Labbe J."/>
            <person name="Martin F."/>
        </authorList>
    </citation>
    <scope>NUCLEOTIDE SEQUENCE</scope>
    <source>
        <strain evidence="1">EC-137</strain>
    </source>
</reference>
<sequence length="130" mass="14082">MLIVHASSTCDICLEPFLPGADARPPCAIQCGHVFCRPCIEALTKLLCPLCRAHFDPRSVRRLHVDLASTPHTSPPRPPAHIPTADDPAASDADALKARLVDMIREGANAARFQALLAELTSWLSLQPKD</sequence>
<proteinExistence type="predicted"/>
<dbReference type="EMBL" id="MU273616">
    <property type="protein sequence ID" value="KAI0030540.1"/>
    <property type="molecule type" value="Genomic_DNA"/>
</dbReference>
<dbReference type="Proteomes" id="UP000814128">
    <property type="component" value="Unassembled WGS sequence"/>
</dbReference>
<feature type="non-terminal residue" evidence="1">
    <location>
        <position position="130"/>
    </location>
</feature>
<keyword evidence="2" id="KW-1185">Reference proteome</keyword>
<gene>
    <name evidence="1" type="ORF">K488DRAFT_7517</name>
</gene>
<organism evidence="1 2">
    <name type="scientific">Vararia minispora EC-137</name>
    <dbReference type="NCBI Taxonomy" id="1314806"/>
    <lineage>
        <taxon>Eukaryota</taxon>
        <taxon>Fungi</taxon>
        <taxon>Dikarya</taxon>
        <taxon>Basidiomycota</taxon>
        <taxon>Agaricomycotina</taxon>
        <taxon>Agaricomycetes</taxon>
        <taxon>Russulales</taxon>
        <taxon>Lachnocladiaceae</taxon>
        <taxon>Vararia</taxon>
    </lineage>
</organism>
<protein>
    <submittedName>
        <fullName evidence="1">Uncharacterized protein</fullName>
    </submittedName>
</protein>
<name>A0ACB8QFS4_9AGAM</name>
<reference evidence="1" key="2">
    <citation type="journal article" date="2022" name="New Phytol.">
        <title>Evolutionary transition to the ectomycorrhizal habit in the genomes of a hyperdiverse lineage of mushroom-forming fungi.</title>
        <authorList>
            <person name="Looney B."/>
            <person name="Miyauchi S."/>
            <person name="Morin E."/>
            <person name="Drula E."/>
            <person name="Courty P.E."/>
            <person name="Kohler A."/>
            <person name="Kuo A."/>
            <person name="LaButti K."/>
            <person name="Pangilinan J."/>
            <person name="Lipzen A."/>
            <person name="Riley R."/>
            <person name="Andreopoulos W."/>
            <person name="He G."/>
            <person name="Johnson J."/>
            <person name="Nolan M."/>
            <person name="Tritt A."/>
            <person name="Barry K.W."/>
            <person name="Grigoriev I.V."/>
            <person name="Nagy L.G."/>
            <person name="Hibbett D."/>
            <person name="Henrissat B."/>
            <person name="Matheny P.B."/>
            <person name="Labbe J."/>
            <person name="Martin F.M."/>
        </authorList>
    </citation>
    <scope>NUCLEOTIDE SEQUENCE</scope>
    <source>
        <strain evidence="1">EC-137</strain>
    </source>
</reference>
<evidence type="ECO:0000313" key="1">
    <source>
        <dbReference type="EMBL" id="KAI0030540.1"/>
    </source>
</evidence>
<accession>A0ACB8QFS4</accession>
<comment type="caution">
    <text evidence="1">The sequence shown here is derived from an EMBL/GenBank/DDBJ whole genome shotgun (WGS) entry which is preliminary data.</text>
</comment>